<protein>
    <submittedName>
        <fullName evidence="3">Uncharacterized protein</fullName>
    </submittedName>
</protein>
<reference evidence="4" key="1">
    <citation type="journal article" date="2019" name="Int. J. Syst. Evol. Microbiol.">
        <title>The Global Catalogue of Microorganisms (GCM) 10K type strain sequencing project: providing services to taxonomists for standard genome sequencing and annotation.</title>
        <authorList>
            <consortium name="The Broad Institute Genomics Platform"/>
            <consortium name="The Broad Institute Genome Sequencing Center for Infectious Disease"/>
            <person name="Wu L."/>
            <person name="Ma J."/>
        </authorList>
    </citation>
    <scope>NUCLEOTIDE SEQUENCE [LARGE SCALE GENOMIC DNA]</scope>
    <source>
        <strain evidence="4">CGMCC 4.7173</strain>
    </source>
</reference>
<gene>
    <name evidence="3" type="ORF">ACFPZ4_33690</name>
</gene>
<evidence type="ECO:0000313" key="3">
    <source>
        <dbReference type="EMBL" id="MFC5946369.1"/>
    </source>
</evidence>
<evidence type="ECO:0000313" key="4">
    <source>
        <dbReference type="Proteomes" id="UP001596207"/>
    </source>
</evidence>
<dbReference type="EMBL" id="JBHSQQ010000683">
    <property type="protein sequence ID" value="MFC5946369.1"/>
    <property type="molecule type" value="Genomic_DNA"/>
</dbReference>
<keyword evidence="2" id="KW-0472">Membrane</keyword>
<feature type="compositionally biased region" description="Basic and acidic residues" evidence="1">
    <location>
        <begin position="75"/>
        <end position="105"/>
    </location>
</feature>
<dbReference type="Proteomes" id="UP001596207">
    <property type="component" value="Unassembled WGS sequence"/>
</dbReference>
<keyword evidence="2" id="KW-1133">Transmembrane helix</keyword>
<feature type="non-terminal residue" evidence="3">
    <location>
        <position position="143"/>
    </location>
</feature>
<accession>A0ABW1I239</accession>
<name>A0ABW1I239_9ACTN</name>
<feature type="transmembrane region" description="Helical" evidence="2">
    <location>
        <begin position="24"/>
        <end position="46"/>
    </location>
</feature>
<evidence type="ECO:0000256" key="2">
    <source>
        <dbReference type="SAM" id="Phobius"/>
    </source>
</evidence>
<comment type="caution">
    <text evidence="3">The sequence shown here is derived from an EMBL/GenBank/DDBJ whole genome shotgun (WGS) entry which is preliminary data.</text>
</comment>
<keyword evidence="2" id="KW-0812">Transmembrane</keyword>
<feature type="region of interest" description="Disordered" evidence="1">
    <location>
        <begin position="67"/>
        <end position="107"/>
    </location>
</feature>
<proteinExistence type="predicted"/>
<organism evidence="3 4">
    <name type="scientific">Micromonospora harpali</name>
    <dbReference type="NCBI Taxonomy" id="1490225"/>
    <lineage>
        <taxon>Bacteria</taxon>
        <taxon>Bacillati</taxon>
        <taxon>Actinomycetota</taxon>
        <taxon>Actinomycetes</taxon>
        <taxon>Micromonosporales</taxon>
        <taxon>Micromonosporaceae</taxon>
        <taxon>Micromonospora</taxon>
    </lineage>
</organism>
<sequence>MSNYLRKNDDTAQRTTFKTRRRKVWLASGVAGLTGVVSLAGIGVAGSAGAAGMDRLTNLKWSTAEQVAKDGGYGQDERGQRGTDGEDRGKKDYRGEESRSDEWGRVQEVPCDPDRLIAAIIRANADDGGTLKLARGCTYTLTV</sequence>
<keyword evidence="4" id="KW-1185">Reference proteome</keyword>
<evidence type="ECO:0000256" key="1">
    <source>
        <dbReference type="SAM" id="MobiDB-lite"/>
    </source>
</evidence>